<feature type="region of interest" description="Disordered" evidence="1">
    <location>
        <begin position="117"/>
        <end position="142"/>
    </location>
</feature>
<gene>
    <name evidence="2" type="ORF">PENCOP_c008G07571</name>
</gene>
<accession>A0A1V6UJL5</accession>
<proteinExistence type="predicted"/>
<organism evidence="2 3">
    <name type="scientific">Penicillium coprophilum</name>
    <dbReference type="NCBI Taxonomy" id="36646"/>
    <lineage>
        <taxon>Eukaryota</taxon>
        <taxon>Fungi</taxon>
        <taxon>Dikarya</taxon>
        <taxon>Ascomycota</taxon>
        <taxon>Pezizomycotina</taxon>
        <taxon>Eurotiomycetes</taxon>
        <taxon>Eurotiomycetidae</taxon>
        <taxon>Eurotiales</taxon>
        <taxon>Aspergillaceae</taxon>
        <taxon>Penicillium</taxon>
    </lineage>
</organism>
<comment type="caution">
    <text evidence="2">The sequence shown here is derived from an EMBL/GenBank/DDBJ whole genome shotgun (WGS) entry which is preliminary data.</text>
</comment>
<name>A0A1V6UJL5_9EURO</name>
<feature type="compositionally biased region" description="Polar residues" evidence="1">
    <location>
        <begin position="333"/>
        <end position="344"/>
    </location>
</feature>
<dbReference type="EMBL" id="MDDG01000008">
    <property type="protein sequence ID" value="OQE38439.1"/>
    <property type="molecule type" value="Genomic_DNA"/>
</dbReference>
<keyword evidence="3" id="KW-1185">Reference proteome</keyword>
<sequence length="529" mass="57614">MAESVVHDIADQLESLTAQFPAAQDASHVSAVQVEVTEDAPGGFVLNALENVDGRVSTPTLSDMTDIDESLLEDLADPPHESHSVSPGTHFINLTAPRVSYHVSASGEVVITEEAQTTVSAAPSPGPRPTPPPPPPPPPPAAFVSFSRLAKCLSPKLNTTPTTPAKQSPSLAVERIIGPKQPIPSGILELLEEWHENAADIEHPAALTGRAPSTWKNFRTFNDDGDESELSVFQISLKGPARRSVNYRVMILHTQNGPEELVVYGKPRPKFRGPLSKGIKGLYLLDWLETETKGEVQACGLKLWRTDDKAITFGPQMFDDGRKCTRLPGPNDIFNTHASNSTPKKQTDVGGDAEDTDSISSEPPFTPSRSMCKISTNTKAETESGNRTPVPSRLPWAKSISPVRSSENHNKSYSLGSPWRPSQKRRRSTLGSNDEISTPIRYKLMSDVSDQVRIFKTDDAKIVFQKAREFYKGMDKRTGLLCTVSGLDGVRYVGEGCVDEFDILQEDIRKNSGPGGEVIVVEVKPAMGF</sequence>
<evidence type="ECO:0000313" key="3">
    <source>
        <dbReference type="Proteomes" id="UP000191500"/>
    </source>
</evidence>
<evidence type="ECO:0000256" key="1">
    <source>
        <dbReference type="SAM" id="MobiDB-lite"/>
    </source>
</evidence>
<feature type="compositionally biased region" description="Pro residues" evidence="1">
    <location>
        <begin position="124"/>
        <end position="141"/>
    </location>
</feature>
<reference evidence="3" key="1">
    <citation type="journal article" date="2017" name="Nat. Microbiol.">
        <title>Global analysis of biosynthetic gene clusters reveals vast potential of secondary metabolite production in Penicillium species.</title>
        <authorList>
            <person name="Nielsen J.C."/>
            <person name="Grijseels S."/>
            <person name="Prigent S."/>
            <person name="Ji B."/>
            <person name="Dainat J."/>
            <person name="Nielsen K.F."/>
            <person name="Frisvad J.C."/>
            <person name="Workman M."/>
            <person name="Nielsen J."/>
        </authorList>
    </citation>
    <scope>NUCLEOTIDE SEQUENCE [LARGE SCALE GENOMIC DNA]</scope>
    <source>
        <strain evidence="3">IBT 31321</strain>
    </source>
</reference>
<evidence type="ECO:0000313" key="2">
    <source>
        <dbReference type="EMBL" id="OQE38439.1"/>
    </source>
</evidence>
<feature type="compositionally biased region" description="Polar residues" evidence="1">
    <location>
        <begin position="358"/>
        <end position="389"/>
    </location>
</feature>
<feature type="region of interest" description="Disordered" evidence="1">
    <location>
        <begin position="332"/>
        <end position="434"/>
    </location>
</feature>
<protein>
    <submittedName>
        <fullName evidence="2">Uncharacterized protein</fullName>
    </submittedName>
</protein>
<dbReference type="AlphaFoldDB" id="A0A1V6UJL5"/>
<dbReference type="Proteomes" id="UP000191500">
    <property type="component" value="Unassembled WGS sequence"/>
</dbReference>